<evidence type="ECO:0000313" key="4">
    <source>
        <dbReference type="Proteomes" id="UP000749559"/>
    </source>
</evidence>
<evidence type="ECO:0000313" key="3">
    <source>
        <dbReference type="EMBL" id="CAH1773048.1"/>
    </source>
</evidence>
<dbReference type="Proteomes" id="UP000749559">
    <property type="component" value="Unassembled WGS sequence"/>
</dbReference>
<feature type="compositionally biased region" description="Polar residues" evidence="1">
    <location>
        <begin position="627"/>
        <end position="661"/>
    </location>
</feature>
<name>A0A8S4MW85_OWEFU</name>
<feature type="region of interest" description="Disordered" evidence="1">
    <location>
        <begin position="330"/>
        <end position="354"/>
    </location>
</feature>
<feature type="region of interest" description="Disordered" evidence="1">
    <location>
        <begin position="143"/>
        <end position="195"/>
    </location>
</feature>
<feature type="region of interest" description="Disordered" evidence="1">
    <location>
        <begin position="627"/>
        <end position="707"/>
    </location>
</feature>
<feature type="region of interest" description="Disordered" evidence="1">
    <location>
        <begin position="410"/>
        <end position="431"/>
    </location>
</feature>
<feature type="compositionally biased region" description="Basic residues" evidence="1">
    <location>
        <begin position="170"/>
        <end position="186"/>
    </location>
</feature>
<keyword evidence="4" id="KW-1185">Reference proteome</keyword>
<reference evidence="3" key="1">
    <citation type="submission" date="2022-03" db="EMBL/GenBank/DDBJ databases">
        <authorList>
            <person name="Martin C."/>
        </authorList>
    </citation>
    <scope>NUCLEOTIDE SEQUENCE</scope>
</reference>
<evidence type="ECO:0000256" key="1">
    <source>
        <dbReference type="SAM" id="MobiDB-lite"/>
    </source>
</evidence>
<organism evidence="3 4">
    <name type="scientific">Owenia fusiformis</name>
    <name type="common">Polychaete worm</name>
    <dbReference type="NCBI Taxonomy" id="6347"/>
    <lineage>
        <taxon>Eukaryota</taxon>
        <taxon>Metazoa</taxon>
        <taxon>Spiralia</taxon>
        <taxon>Lophotrochozoa</taxon>
        <taxon>Annelida</taxon>
        <taxon>Polychaeta</taxon>
        <taxon>Sedentaria</taxon>
        <taxon>Canalipalpata</taxon>
        <taxon>Sabellida</taxon>
        <taxon>Oweniida</taxon>
        <taxon>Oweniidae</taxon>
        <taxon>Owenia</taxon>
    </lineage>
</organism>
<keyword evidence="2" id="KW-0472">Membrane</keyword>
<protein>
    <submittedName>
        <fullName evidence="3">Uncharacterized protein</fullName>
    </submittedName>
</protein>
<accession>A0A8S4MW85</accession>
<evidence type="ECO:0000256" key="2">
    <source>
        <dbReference type="SAM" id="Phobius"/>
    </source>
</evidence>
<proteinExistence type="predicted"/>
<keyword evidence="2" id="KW-1133">Transmembrane helix</keyword>
<keyword evidence="2" id="KW-0812">Transmembrane</keyword>
<comment type="caution">
    <text evidence="3">The sequence shown here is derived from an EMBL/GenBank/DDBJ whole genome shotgun (WGS) entry which is preliminary data.</text>
</comment>
<gene>
    <name evidence="3" type="ORF">OFUS_LOCUS697</name>
</gene>
<dbReference type="EMBL" id="CAIIXF020000001">
    <property type="protein sequence ID" value="CAH1773048.1"/>
    <property type="molecule type" value="Genomic_DNA"/>
</dbReference>
<dbReference type="AlphaFoldDB" id="A0A8S4MW85"/>
<feature type="transmembrane region" description="Helical" evidence="2">
    <location>
        <begin position="51"/>
        <end position="72"/>
    </location>
</feature>
<feature type="compositionally biased region" description="Low complexity" evidence="1">
    <location>
        <begin position="150"/>
        <end position="162"/>
    </location>
</feature>
<sequence>MSFCQTWLKILYPDLKQTGPIRGGTTPNPLSTSGYYTNSTREYVSECPTELTGLIVGYALLALFLLSMFYCAMCYEQGKKSKTTNQDIEKGEYGGGGFNKHNTLGDSLTATLLSDKYLDRRAKDMLCAQKHLDPKTAALFRASSHHRSGSIKSIKSSRNNSLKRSDSRKSRGSIRYHHAHRPRRNSRNQYTNDPVDPFTEITIEIPPYTPLHRNMVAPRAMEECCTISDDISFIYSEGDYGNDNTLACGDPNLCYNSIVDICNNNDTSYQQIDETSFILPRENSNTNSKKCSKNTNYQEPGVPCISATNISSLPSGNILLDNTRQYISPNPGLPIHPGYLKPNRKAVDKSDNNTTVDDSMQEYAKINNADQLTDNVGDLEYLTPWFNEPSKRHSNEDMDSIGHQSTDGLITVSSDHTDTEDAEPDTGPHIVIDHVNNNSTETFSLDNNSEGPVMIPKCSCSLNPDSATKLSKLRAQGTNSGYGSLPNVIDNNITTLITLDVDNVSDSTLQMGQTSPSIRCSTCQGSLPSRQGLNLSSPPQNALIVPEIHTSNRRHSFDSACIENIARPRPKSSSSFAVDEALRNLNPKTVIKLFPVDGIRTNGLYSASLPSISVDSDAITSPDISQCDNTSPDISQCDNTSPDTSQCDNETCSGGSDSVNENRALLDPSSHDESPEGFIPLQYPNKKSHKPKQRTESKQKLLFNNIE</sequence>